<organism evidence="1 2">
    <name type="scientific">Steinernema glaseri</name>
    <dbReference type="NCBI Taxonomy" id="37863"/>
    <lineage>
        <taxon>Eukaryota</taxon>
        <taxon>Metazoa</taxon>
        <taxon>Ecdysozoa</taxon>
        <taxon>Nematoda</taxon>
        <taxon>Chromadorea</taxon>
        <taxon>Rhabditida</taxon>
        <taxon>Tylenchina</taxon>
        <taxon>Panagrolaimomorpha</taxon>
        <taxon>Strongyloidoidea</taxon>
        <taxon>Steinernematidae</taxon>
        <taxon>Steinernema</taxon>
    </lineage>
</organism>
<proteinExistence type="predicted"/>
<dbReference type="AlphaFoldDB" id="A0A1I7YKS4"/>
<reference evidence="2" key="1">
    <citation type="submission" date="2016-11" db="UniProtKB">
        <authorList>
            <consortium name="WormBaseParasite"/>
        </authorList>
    </citation>
    <scope>IDENTIFICATION</scope>
</reference>
<keyword evidence="1" id="KW-1185">Reference proteome</keyword>
<protein>
    <submittedName>
        <fullName evidence="2">60S ribosomal protein L6</fullName>
    </submittedName>
</protein>
<dbReference type="Proteomes" id="UP000095287">
    <property type="component" value="Unplaced"/>
</dbReference>
<sequence>MTTAEFDENNTAFALMEPTKRFLSMAPIAKKRRNVSSHYGRNMTLTRYKVKAQEHPYYVRNWACSSQNDPFAKQLSLTLQSTFEKGKATLVLVKRRKHLLMGETPMRSCESLEFPTEIVEMHFL</sequence>
<evidence type="ECO:0000313" key="2">
    <source>
        <dbReference type="WBParaSite" id="L893_g17343.t1"/>
    </source>
</evidence>
<dbReference type="WBParaSite" id="L893_g17343.t1">
    <property type="protein sequence ID" value="L893_g17343.t1"/>
    <property type="gene ID" value="L893_g17343"/>
</dbReference>
<name>A0A1I7YKS4_9BILA</name>
<evidence type="ECO:0000313" key="1">
    <source>
        <dbReference type="Proteomes" id="UP000095287"/>
    </source>
</evidence>
<accession>A0A1I7YKS4</accession>